<accession>A0ABS6W682</accession>
<dbReference type="EMBL" id="JAHBBD010000001">
    <property type="protein sequence ID" value="MBW3081999.1"/>
    <property type="molecule type" value="Genomic_DNA"/>
</dbReference>
<keyword evidence="3" id="KW-1185">Reference proteome</keyword>
<feature type="compositionally biased region" description="Basic and acidic residues" evidence="1">
    <location>
        <begin position="112"/>
        <end position="123"/>
    </location>
</feature>
<gene>
    <name evidence="2" type="ORF">KIH73_01140</name>
</gene>
<reference evidence="2 3" key="1">
    <citation type="submission" date="2021-05" db="EMBL/GenBank/DDBJ databases">
        <title>Phylogenetic classification of ten novel species belonging to the genus Bifidobacterium comprising B. colchicus sp. nov., B. abeli sp. nov., B. bicoloris sp. nov., B. guerezis sp. nov., B. rosaliae sp. nov., B. santillanensis sp. nov., B. argentati sp. nov., B. amazzoni sp. nov., B. pluviali sp. nov., and B. pinnaculum sp. nov.</title>
        <authorList>
            <person name="Lugli G.A."/>
            <person name="Ruiz Garcia L."/>
            <person name="Margolles A."/>
            <person name="Ventura M."/>
        </authorList>
    </citation>
    <scope>NUCLEOTIDE SEQUENCE [LARGE SCALE GENOMIC DNA]</scope>
    <source>
        <strain evidence="2 3">6T3</strain>
    </source>
</reference>
<dbReference type="Proteomes" id="UP000812844">
    <property type="component" value="Unassembled WGS sequence"/>
</dbReference>
<name>A0ABS6W682_9BIFI</name>
<proteinExistence type="predicted"/>
<feature type="compositionally biased region" description="Gly residues" evidence="1">
    <location>
        <begin position="178"/>
        <end position="192"/>
    </location>
</feature>
<organism evidence="2 3">
    <name type="scientific">Bifidobacterium phasiani</name>
    <dbReference type="NCBI Taxonomy" id="2834431"/>
    <lineage>
        <taxon>Bacteria</taxon>
        <taxon>Bacillati</taxon>
        <taxon>Actinomycetota</taxon>
        <taxon>Actinomycetes</taxon>
        <taxon>Bifidobacteriales</taxon>
        <taxon>Bifidobacteriaceae</taxon>
        <taxon>Bifidobacterium</taxon>
    </lineage>
</organism>
<sequence length="192" mass="21076">MKIHGDSLRTGYRPAKNLGWLTPYEKKPGFLTSLSNAQGHVSVLPVYVVSIAGMPWIVNSRASVNRGKLDDSHGEIGGRPDCYHAFAFPVFRDFHRYVFGRQHRFASQDLPYQKREREDRDYGQEPIADVPCGQGSHDSSPNLVGPRLDHAGLVAIQFRRGPGGSLNAARRISSSDMEGGGCHGGSRCGARD</sequence>
<feature type="region of interest" description="Disordered" evidence="1">
    <location>
        <begin position="110"/>
        <end position="146"/>
    </location>
</feature>
<evidence type="ECO:0000313" key="2">
    <source>
        <dbReference type="EMBL" id="MBW3081999.1"/>
    </source>
</evidence>
<evidence type="ECO:0000256" key="1">
    <source>
        <dbReference type="SAM" id="MobiDB-lite"/>
    </source>
</evidence>
<protein>
    <submittedName>
        <fullName evidence="2">Uncharacterized protein</fullName>
    </submittedName>
</protein>
<dbReference type="RefSeq" id="WP_219079674.1">
    <property type="nucleotide sequence ID" value="NZ_JAHBBD010000001.1"/>
</dbReference>
<feature type="region of interest" description="Disordered" evidence="1">
    <location>
        <begin position="161"/>
        <end position="192"/>
    </location>
</feature>
<comment type="caution">
    <text evidence="2">The sequence shown here is derived from an EMBL/GenBank/DDBJ whole genome shotgun (WGS) entry which is preliminary data.</text>
</comment>
<evidence type="ECO:0000313" key="3">
    <source>
        <dbReference type="Proteomes" id="UP000812844"/>
    </source>
</evidence>